<dbReference type="Proteomes" id="UP000053523">
    <property type="component" value="Unassembled WGS sequence"/>
</dbReference>
<name>A0A2K0A9X8_STAHA</name>
<accession>A0A2K0A9X8</accession>
<dbReference type="InterPro" id="IPR021697">
    <property type="entry name" value="DUF3278"/>
</dbReference>
<keyword evidence="1" id="KW-1133">Transmembrane helix</keyword>
<dbReference type="AlphaFoldDB" id="A0A2K0A9X8"/>
<dbReference type="Pfam" id="PF11683">
    <property type="entry name" value="DUF3278"/>
    <property type="match status" value="1"/>
</dbReference>
<protein>
    <submittedName>
        <fullName evidence="2">DUF3278 domain-containing protein</fullName>
    </submittedName>
</protein>
<dbReference type="EMBL" id="LORN02000015">
    <property type="protein sequence ID" value="PNN21826.1"/>
    <property type="molecule type" value="Genomic_DNA"/>
</dbReference>
<gene>
    <name evidence="2" type="ORF">AL503_005470</name>
</gene>
<reference evidence="2 3" key="1">
    <citation type="submission" date="2017-12" db="EMBL/GenBank/DDBJ databases">
        <title>FDA dAtabase for Regulatory Grade micrObial Sequences (FDA-ARGOS): Supporting development and validation of Infectious Disease Dx tests.</title>
        <authorList>
            <person name="Hoffmann M."/>
            <person name="Allard M."/>
            <person name="Evans P."/>
            <person name="Brown E."/>
            <person name="Tallon L."/>
            <person name="Sadzewicz L."/>
            <person name="Sengamalay N."/>
            <person name="Ott S."/>
            <person name="Godinez A."/>
            <person name="Nagaraj S."/>
            <person name="Vavikolanu K."/>
            <person name="Aluvathingal J."/>
            <person name="Nadendla S."/>
            <person name="Sichtig H."/>
        </authorList>
    </citation>
    <scope>NUCLEOTIDE SEQUENCE [LARGE SCALE GENOMIC DNA]</scope>
    <source>
        <strain evidence="2 3">FDAARGOS_148</strain>
    </source>
</reference>
<evidence type="ECO:0000313" key="3">
    <source>
        <dbReference type="Proteomes" id="UP000053523"/>
    </source>
</evidence>
<evidence type="ECO:0000313" key="2">
    <source>
        <dbReference type="EMBL" id="PNN21826.1"/>
    </source>
</evidence>
<feature type="transmembrane region" description="Helical" evidence="1">
    <location>
        <begin position="20"/>
        <end position="44"/>
    </location>
</feature>
<evidence type="ECO:0000256" key="1">
    <source>
        <dbReference type="SAM" id="Phobius"/>
    </source>
</evidence>
<organism evidence="2 3">
    <name type="scientific">Staphylococcus haemolyticus</name>
    <dbReference type="NCBI Taxonomy" id="1283"/>
    <lineage>
        <taxon>Bacteria</taxon>
        <taxon>Bacillati</taxon>
        <taxon>Bacillota</taxon>
        <taxon>Bacilli</taxon>
        <taxon>Bacillales</taxon>
        <taxon>Staphylococcaceae</taxon>
        <taxon>Staphylococcus</taxon>
    </lineage>
</organism>
<feature type="transmembrane region" description="Helical" evidence="1">
    <location>
        <begin position="129"/>
        <end position="150"/>
    </location>
</feature>
<feature type="transmembrane region" description="Helical" evidence="1">
    <location>
        <begin position="56"/>
        <end position="74"/>
    </location>
</feature>
<keyword evidence="1" id="KW-0472">Membrane</keyword>
<sequence>MIHRIIGTTTELDEREKEELYGHVTTTFIITYLGLLILAFISLINDYVVQRVNVPTIGIFVLFFIASIFLSRGIRKNNLDENRVYSKEAYQRLLKKHKLGSIFGGIMFCVIMSLLNLTRLYFSDQKIELGFFITFNFISALIFGVVSYFVGKGKIVKEYGQGD</sequence>
<comment type="caution">
    <text evidence="2">The sequence shown here is derived from an EMBL/GenBank/DDBJ whole genome shotgun (WGS) entry which is preliminary data.</text>
</comment>
<proteinExistence type="predicted"/>
<feature type="transmembrane region" description="Helical" evidence="1">
    <location>
        <begin position="99"/>
        <end position="117"/>
    </location>
</feature>
<keyword evidence="1" id="KW-0812">Transmembrane</keyword>